<proteinExistence type="predicted"/>
<evidence type="ECO:0008006" key="5">
    <source>
        <dbReference type="Google" id="ProtNLM"/>
    </source>
</evidence>
<feature type="region of interest" description="Disordered" evidence="1">
    <location>
        <begin position="24"/>
        <end position="54"/>
    </location>
</feature>
<accession>A0A1B2HHW1</accession>
<dbReference type="KEGG" id="led:BBK82_15770"/>
<organism evidence="3 4">
    <name type="scientific">Lentzea guizhouensis</name>
    <dbReference type="NCBI Taxonomy" id="1586287"/>
    <lineage>
        <taxon>Bacteria</taxon>
        <taxon>Bacillati</taxon>
        <taxon>Actinomycetota</taxon>
        <taxon>Actinomycetes</taxon>
        <taxon>Pseudonocardiales</taxon>
        <taxon>Pseudonocardiaceae</taxon>
        <taxon>Lentzea</taxon>
    </lineage>
</organism>
<evidence type="ECO:0000256" key="1">
    <source>
        <dbReference type="SAM" id="MobiDB-lite"/>
    </source>
</evidence>
<dbReference type="Pfam" id="PF12079">
    <property type="entry name" value="DUF3558"/>
    <property type="match status" value="1"/>
</dbReference>
<dbReference type="STRING" id="1586287.BBK82_15770"/>
<keyword evidence="2" id="KW-0732">Signal</keyword>
<dbReference type="PROSITE" id="PS51257">
    <property type="entry name" value="PROKAR_LIPOPROTEIN"/>
    <property type="match status" value="1"/>
</dbReference>
<dbReference type="RefSeq" id="WP_065915694.1">
    <property type="nucleotide sequence ID" value="NZ_CP016793.1"/>
</dbReference>
<name>A0A1B2HHW1_9PSEU</name>
<feature type="compositionally biased region" description="Low complexity" evidence="1">
    <location>
        <begin position="41"/>
        <end position="52"/>
    </location>
</feature>
<evidence type="ECO:0000313" key="3">
    <source>
        <dbReference type="EMBL" id="ANZ37300.1"/>
    </source>
</evidence>
<dbReference type="OrthoDB" id="3700944at2"/>
<sequence length="196" mass="20602">MTKYTGKIFVLAAFAAATVSACTGGGEQGKATTPSAPPPSSSDSSQELPSRPQELKVDGVDPCKLLTADQMKQIKVASTKSVQPNIVDKKPSPACFYQNSLDYTYTVGVVTHNGVPYWLRSGGTVESKLVDVSGYGAAEIKFVGTNDVDCAIAVDVADGQQLFVSYKPLNTESQEEMCGKAKTAAGLALVTLKTLK</sequence>
<keyword evidence="4" id="KW-1185">Reference proteome</keyword>
<feature type="chain" id="PRO_5039070131" description="DUF3558 domain-containing protein" evidence="2">
    <location>
        <begin position="22"/>
        <end position="196"/>
    </location>
</feature>
<dbReference type="AlphaFoldDB" id="A0A1B2HHW1"/>
<dbReference type="Proteomes" id="UP000093053">
    <property type="component" value="Chromosome"/>
</dbReference>
<protein>
    <recommendedName>
        <fullName evidence="5">DUF3558 domain-containing protein</fullName>
    </recommendedName>
</protein>
<evidence type="ECO:0000256" key="2">
    <source>
        <dbReference type="SAM" id="SignalP"/>
    </source>
</evidence>
<evidence type="ECO:0000313" key="4">
    <source>
        <dbReference type="Proteomes" id="UP000093053"/>
    </source>
</evidence>
<gene>
    <name evidence="3" type="ORF">BBK82_15770</name>
</gene>
<dbReference type="InterPro" id="IPR024520">
    <property type="entry name" value="DUF3558"/>
</dbReference>
<feature type="signal peptide" evidence="2">
    <location>
        <begin position="1"/>
        <end position="21"/>
    </location>
</feature>
<dbReference type="EMBL" id="CP016793">
    <property type="protein sequence ID" value="ANZ37300.1"/>
    <property type="molecule type" value="Genomic_DNA"/>
</dbReference>
<reference evidence="3 4" key="1">
    <citation type="submission" date="2016-07" db="EMBL/GenBank/DDBJ databases">
        <title>Complete genome sequence of the Lentzea guizhouensis DHS C013.</title>
        <authorList>
            <person name="Cao C."/>
        </authorList>
    </citation>
    <scope>NUCLEOTIDE SEQUENCE [LARGE SCALE GENOMIC DNA]</scope>
    <source>
        <strain evidence="3 4">DHS C013</strain>
    </source>
</reference>